<dbReference type="HOGENOM" id="CLU_996386_0_0_9"/>
<feature type="transmembrane region" description="Helical" evidence="1">
    <location>
        <begin position="236"/>
        <end position="254"/>
    </location>
</feature>
<evidence type="ECO:0000313" key="2">
    <source>
        <dbReference type="EMBL" id="ADL50742.1"/>
    </source>
</evidence>
<name>D9STC6_CLOC7</name>
<keyword evidence="1" id="KW-0472">Membrane</keyword>
<organism evidence="2 3">
    <name type="scientific">Clostridium cellulovorans (strain ATCC 35296 / DSM 3052 / OCM 3 / 743B)</name>
    <dbReference type="NCBI Taxonomy" id="573061"/>
    <lineage>
        <taxon>Bacteria</taxon>
        <taxon>Bacillati</taxon>
        <taxon>Bacillota</taxon>
        <taxon>Clostridia</taxon>
        <taxon>Eubacteriales</taxon>
        <taxon>Clostridiaceae</taxon>
        <taxon>Clostridium</taxon>
    </lineage>
</organism>
<dbReference type="Proteomes" id="UP000002730">
    <property type="component" value="Chromosome"/>
</dbReference>
<keyword evidence="3" id="KW-1185">Reference proteome</keyword>
<sequence>MNLPLTYYIPILIVAYIIGILLKHLSIGFGISWTWVANKIKRIFPFKAKLFFSKNKLVTKDIKVSAKYVKSLGKFITSSIDPNNASASNVQASVSQLETYADNIIKEATNIDTALSTTPPSTAKSSSEIILSVLKDNSDTLSDRYKLPNTTVASHGNLKEQFKNDKFLKDYARTMSRFNSNISTNPNTLTQKYIAKTNFFSSLATLFFIEFLNSVISLIVYIFYNHAPNVLTVPKITFSILLPSILLGLFCACYKEFKDHNRYQEKENYLYLLETYYKK</sequence>
<proteinExistence type="predicted"/>
<accession>D9STC6</accession>
<protein>
    <submittedName>
        <fullName evidence="2">Uncharacterized protein</fullName>
    </submittedName>
</protein>
<dbReference type="AlphaFoldDB" id="D9STC6"/>
<feature type="transmembrane region" description="Helical" evidence="1">
    <location>
        <begin position="6"/>
        <end position="36"/>
    </location>
</feature>
<keyword evidence="1" id="KW-0812">Transmembrane</keyword>
<dbReference type="eggNOG" id="ENOG5030NM5">
    <property type="taxonomic scope" value="Bacteria"/>
</dbReference>
<keyword evidence="1" id="KW-1133">Transmembrane helix</keyword>
<evidence type="ECO:0000256" key="1">
    <source>
        <dbReference type="SAM" id="Phobius"/>
    </source>
</evidence>
<dbReference type="KEGG" id="ccb:Clocel_0976"/>
<reference evidence="2 3" key="1">
    <citation type="submission" date="2010-08" db="EMBL/GenBank/DDBJ databases">
        <title>Complete sequence of Clostridium cellulovorans 743B.</title>
        <authorList>
            <consortium name="US DOE Joint Genome Institute"/>
            <person name="Lucas S."/>
            <person name="Copeland A."/>
            <person name="Lapidus A."/>
            <person name="Cheng J.-F."/>
            <person name="Bruce D."/>
            <person name="Goodwin L."/>
            <person name="Pitluck S."/>
            <person name="Chertkov O."/>
            <person name="Detter J.C."/>
            <person name="Han C."/>
            <person name="Tapia R."/>
            <person name="Land M."/>
            <person name="Hauser L."/>
            <person name="Chang Y.-J."/>
            <person name="Jeffries C."/>
            <person name="Kyrpides N."/>
            <person name="Ivanova N."/>
            <person name="Mikhailova N."/>
            <person name="Hemme C.L."/>
            <person name="Woyke T."/>
        </authorList>
    </citation>
    <scope>NUCLEOTIDE SEQUENCE [LARGE SCALE GENOMIC DNA]</scope>
    <source>
        <strain evidence="3">ATCC 35296 / DSM 3052 / OCM 3 / 743B</strain>
    </source>
</reference>
<evidence type="ECO:0000313" key="3">
    <source>
        <dbReference type="Proteomes" id="UP000002730"/>
    </source>
</evidence>
<gene>
    <name evidence="2" type="ordered locus">Clocel_0976</name>
</gene>
<feature type="transmembrane region" description="Helical" evidence="1">
    <location>
        <begin position="199"/>
        <end position="224"/>
    </location>
</feature>
<dbReference type="RefSeq" id="WP_010076411.1">
    <property type="nucleotide sequence ID" value="NC_014393.1"/>
</dbReference>
<dbReference type="EMBL" id="CP002160">
    <property type="protein sequence ID" value="ADL50742.1"/>
    <property type="molecule type" value="Genomic_DNA"/>
</dbReference>